<accession>A0AAW1DW50</accession>
<comment type="caution">
    <text evidence="1">The sequence shown here is derived from an EMBL/GenBank/DDBJ whole genome shotgun (WGS) entry which is preliminary data.</text>
</comment>
<keyword evidence="2" id="KW-1185">Reference proteome</keyword>
<protein>
    <submittedName>
        <fullName evidence="1">Uncharacterized protein</fullName>
    </submittedName>
</protein>
<evidence type="ECO:0000313" key="1">
    <source>
        <dbReference type="EMBL" id="KAK9514417.1"/>
    </source>
</evidence>
<dbReference type="EMBL" id="JBCEZU010000597">
    <property type="protein sequence ID" value="KAK9514417.1"/>
    <property type="molecule type" value="Genomic_DNA"/>
</dbReference>
<organism evidence="1 2">
    <name type="scientific">Zoarces viviparus</name>
    <name type="common">Viviparous eelpout</name>
    <name type="synonym">Blennius viviparus</name>
    <dbReference type="NCBI Taxonomy" id="48416"/>
    <lineage>
        <taxon>Eukaryota</taxon>
        <taxon>Metazoa</taxon>
        <taxon>Chordata</taxon>
        <taxon>Craniata</taxon>
        <taxon>Vertebrata</taxon>
        <taxon>Euteleostomi</taxon>
        <taxon>Actinopterygii</taxon>
        <taxon>Neopterygii</taxon>
        <taxon>Teleostei</taxon>
        <taxon>Neoteleostei</taxon>
        <taxon>Acanthomorphata</taxon>
        <taxon>Eupercaria</taxon>
        <taxon>Perciformes</taxon>
        <taxon>Cottioidei</taxon>
        <taxon>Zoarcales</taxon>
        <taxon>Zoarcidae</taxon>
        <taxon>Zoarcinae</taxon>
        <taxon>Zoarces</taxon>
    </lineage>
</organism>
<sequence>MSVGVSLNPVTQTLSPLRDWSLCSAVGGACGATWSLLGVSVPVSLIHPPVESLRNTLEEVGAKNIGTQLLRKI</sequence>
<name>A0AAW1DW50_ZOAVI</name>
<dbReference type="AlphaFoldDB" id="A0AAW1DW50"/>
<proteinExistence type="predicted"/>
<reference evidence="1 2" key="1">
    <citation type="journal article" date="2024" name="Genome Biol. Evol.">
        <title>Chromosome-level genome assembly of the viviparous eelpout Zoarces viviparus.</title>
        <authorList>
            <person name="Fuhrmann N."/>
            <person name="Brasseur M.V."/>
            <person name="Bakowski C.E."/>
            <person name="Podsiadlowski L."/>
            <person name="Prost S."/>
            <person name="Krehenwinkel H."/>
            <person name="Mayer C."/>
        </authorList>
    </citation>
    <scope>NUCLEOTIDE SEQUENCE [LARGE SCALE GENOMIC DNA]</scope>
    <source>
        <strain evidence="1">NO-MEL_2022_Ind0_liver</strain>
    </source>
</reference>
<gene>
    <name evidence="1" type="ORF">VZT92_027885</name>
</gene>
<dbReference type="Proteomes" id="UP001488805">
    <property type="component" value="Unassembled WGS sequence"/>
</dbReference>
<evidence type="ECO:0000313" key="2">
    <source>
        <dbReference type="Proteomes" id="UP001488805"/>
    </source>
</evidence>